<dbReference type="EMBL" id="NBTY01000155">
    <property type="protein sequence ID" value="OTP69242.1"/>
    <property type="molecule type" value="Genomic_DNA"/>
</dbReference>
<name>A0A242MDF4_CABSO</name>
<comment type="caution">
    <text evidence="2">The sequence shown here is derived from an EMBL/GenBank/DDBJ whole genome shotgun (WGS) entry which is preliminary data.</text>
</comment>
<dbReference type="NCBIfam" id="TIGR02565">
    <property type="entry name" value="cas_Csy2"/>
    <property type="match status" value="1"/>
</dbReference>
<feature type="region of interest" description="Disordered" evidence="1">
    <location>
        <begin position="238"/>
        <end position="266"/>
    </location>
</feature>
<dbReference type="Proteomes" id="UP000194546">
    <property type="component" value="Unassembled WGS sequence"/>
</dbReference>
<evidence type="ECO:0000313" key="3">
    <source>
        <dbReference type="Proteomes" id="UP000194546"/>
    </source>
</evidence>
<protein>
    <submittedName>
        <fullName evidence="2">CRISPR-associated protein, Csy2 family</fullName>
    </submittedName>
</protein>
<dbReference type="RefSeq" id="WP_086382915.1">
    <property type="nucleotide sequence ID" value="NZ_NBTY01000155.1"/>
</dbReference>
<sequence length="359" mass="39261">MSHSTKDVTTKALLVLPHLRVQNANAISSPLTHGFPSITAFTGLMWALQRKLTAAGLPLKLRQVGVICHHHEEQLTDGYVKTFRLTRNPVDKDGATAAIVEEGHIHLELTVMFQLTVPASQLLASGAGSTADQRAQMSEWAARVAEIVACMRIAGGTLLPTGSMPGRRTRAWMEPISEDEEAQALVFARWRYQWLPGYALVGRDDLLAERHRTMRDALPDATLLDAWLDAARFNFKPVPGDPSKSTPGNSKAEKQRWADPSKQKGDGWTVPIPVGYAALTKPLPAGAVANTRDASTPCVFVESVYSFGQWISPHRLNHVQEILWRPETDAAIGLYRCLSGYVHAGSATTLAGDDIPDFD</sequence>
<gene>
    <name evidence="2" type="ORF">PAMC26510_27460</name>
</gene>
<dbReference type="Pfam" id="PF09614">
    <property type="entry name" value="Cas_Csy2"/>
    <property type="match status" value="1"/>
</dbReference>
<proteinExistence type="predicted"/>
<evidence type="ECO:0000313" key="2">
    <source>
        <dbReference type="EMBL" id="OTP69242.1"/>
    </source>
</evidence>
<reference evidence="2 3" key="1">
    <citation type="submission" date="2017-03" db="EMBL/GenBank/DDBJ databases">
        <title>Genome analysis of strain PAMC 26510.</title>
        <authorList>
            <person name="Oh H.-M."/>
            <person name="Yang J.-A."/>
        </authorList>
    </citation>
    <scope>NUCLEOTIDE SEQUENCE [LARGE SCALE GENOMIC DNA]</scope>
    <source>
        <strain evidence="2 3">PAMC 26510</strain>
    </source>
</reference>
<dbReference type="InterPro" id="IPR013398">
    <property type="entry name" value="CRISPR-assoc_prot_Csy2"/>
</dbReference>
<dbReference type="CDD" id="cd09736">
    <property type="entry name" value="Csy2_I-F"/>
    <property type="match status" value="1"/>
</dbReference>
<dbReference type="AlphaFoldDB" id="A0A242MDF4"/>
<feature type="compositionally biased region" description="Basic and acidic residues" evidence="1">
    <location>
        <begin position="251"/>
        <end position="265"/>
    </location>
</feature>
<organism evidence="2 3">
    <name type="scientific">Caballeronia sordidicola</name>
    <name type="common">Burkholderia sordidicola</name>
    <dbReference type="NCBI Taxonomy" id="196367"/>
    <lineage>
        <taxon>Bacteria</taxon>
        <taxon>Pseudomonadati</taxon>
        <taxon>Pseudomonadota</taxon>
        <taxon>Betaproteobacteria</taxon>
        <taxon>Burkholderiales</taxon>
        <taxon>Burkholderiaceae</taxon>
        <taxon>Caballeronia</taxon>
    </lineage>
</organism>
<accession>A0A242MDF4</accession>
<evidence type="ECO:0000256" key="1">
    <source>
        <dbReference type="SAM" id="MobiDB-lite"/>
    </source>
</evidence>